<evidence type="ECO:0000256" key="1">
    <source>
        <dbReference type="ARBA" id="ARBA00010398"/>
    </source>
</evidence>
<dbReference type="PIRSF" id="PIRSF000381">
    <property type="entry name" value="MetH"/>
    <property type="match status" value="1"/>
</dbReference>
<keyword evidence="3 10" id="KW-0846">Cobalamin</keyword>
<dbReference type="SUPFAM" id="SSF56507">
    <property type="entry name" value="Methionine synthase activation domain-like"/>
    <property type="match status" value="1"/>
</dbReference>
<feature type="binding site" evidence="12">
    <location>
        <begin position="841"/>
        <end position="842"/>
    </location>
    <ligand>
        <name>S-adenosyl-L-methionine</name>
        <dbReference type="ChEBI" id="CHEBI:59789"/>
    </ligand>
</feature>
<protein>
    <recommendedName>
        <fullName evidence="9 10">Methionine synthase</fullName>
        <ecNumber evidence="9 10">2.1.1.13</ecNumber>
    </recommendedName>
    <alternativeName>
        <fullName evidence="10">5-methyltetrahydrofolate--homocysteine methyltransferase</fullName>
    </alternativeName>
</protein>
<dbReference type="SUPFAM" id="SSF47644">
    <property type="entry name" value="Methionine synthase domain"/>
    <property type="match status" value="1"/>
</dbReference>
<dbReference type="PROSITE" id="PS50974">
    <property type="entry name" value="ADOMET_ACTIVATION"/>
    <property type="match status" value="1"/>
</dbReference>
<dbReference type="Pfam" id="PF02607">
    <property type="entry name" value="B12-binding_2"/>
    <property type="match status" value="1"/>
</dbReference>
<dbReference type="PROSITE" id="PS50972">
    <property type="entry name" value="PTERIN_BINDING"/>
    <property type="match status" value="1"/>
</dbReference>
<dbReference type="PANTHER" id="PTHR45833:SF1">
    <property type="entry name" value="METHIONINE SYNTHASE"/>
    <property type="match status" value="1"/>
</dbReference>
<keyword evidence="6 10" id="KW-0479">Metal-binding</keyword>
<dbReference type="InterPro" id="IPR000489">
    <property type="entry name" value="Pterin-binding_dom"/>
</dbReference>
<dbReference type="GO" id="GO:0005829">
    <property type="term" value="C:cytosol"/>
    <property type="evidence" value="ECO:0007669"/>
    <property type="project" value="TreeGrafter"/>
</dbReference>
<evidence type="ECO:0000256" key="9">
    <source>
        <dbReference type="NCBIfam" id="TIGR02082"/>
    </source>
</evidence>
<feature type="domain" description="B12-binding N-terminal" evidence="16">
    <location>
        <begin position="302"/>
        <end position="396"/>
    </location>
</feature>
<dbReference type="Pfam" id="PF02965">
    <property type="entry name" value="Met_synt_B12"/>
    <property type="match status" value="1"/>
</dbReference>
<dbReference type="PROSITE" id="PS51332">
    <property type="entry name" value="B12_BINDING"/>
    <property type="match status" value="1"/>
</dbReference>
<dbReference type="InterPro" id="IPR011005">
    <property type="entry name" value="Dihydropteroate_synth-like_sf"/>
</dbReference>
<sequence>MSSANPFANFVVIGERTNVTGSAKFRKLIEADDYAGALVVARQQVESGANVLDVNVDAAMIDGPAAMKRFLNLVASEPDIARIPLMIDSSKWEVIEAGLKCAQGKSVVNSISMKEGEDAFIAHARRVRRYGAATVVMAFDEQGQADTAKRKIEICTRAYRLLVDIGFPPEDIIFDPNIFAVATGIEEHADYAKAFFEATAYIRSELPHAHVSGGVSNVSFSFRGNEPVREAMHAVFLYHAIRAGMDMGIVNAGSLTLYDDVEPQLRDRVEDVLLNRRDDATERLLEIAERAKAGGKKKGEERDLSWRQKPVNERLTHALVHGVNEFIVEDTEEARLQAERPLHVIEGPLMDGMSVVGDLFGAGKMFLPQVVKSARVMKQAVAHLVPFMDEEKERLGLAGKSNGKIVMATVKGDVHDIGKNIVGVVLQCNGYEIDDLGVMVPCDRILERAKEIGADAIGLSGLITPSLDEMVFVASEMQRLGLNLPLLIGGATTSRTHTAVKIAPAYQGPILYVPDASKAVPVVQKLLGADRDKLVSETRAEYDAAREAYFSGQDKRPRLPLAKARERAPKLAFAPTTPSFLGVRSFENYPLEDLVPYIDWTPFFASWDLIGRYPAILEDDIVGEAARNLYRDAKAMLKQLVAEKWVRASGAVGFWPANRDGDDVVLWRDETRTSELARLHTLRQQIDKGEGKFNAALADYIAPTGTSDYVGAFAVTAGIGEENVSIRFKRANDDYSAIMAQALCDRLAEAFAEAMHAKVRRELWGYAKDEALSADDMIAEKYRGIRPAPGYPAQPDHTEKRTIFDLLEATPRTGIDLTESMAMTPPSSVSGLYFAHPQSEYFGTGKIDRDQVEDYARRKGWDLATAERWLSPILAYDPLLKAAG</sequence>
<feature type="binding site" evidence="12">
    <location>
        <position position="786"/>
    </location>
    <ligand>
        <name>S-adenosyl-L-methionine</name>
        <dbReference type="ChEBI" id="CHEBI:59789"/>
    </ligand>
</feature>
<comment type="similarity">
    <text evidence="1">Belongs to the vitamin-B12 dependent methionine synthase family.</text>
</comment>
<dbReference type="GO" id="GO:0050667">
    <property type="term" value="P:homocysteine metabolic process"/>
    <property type="evidence" value="ECO:0007669"/>
    <property type="project" value="TreeGrafter"/>
</dbReference>
<gene>
    <name evidence="17" type="ORF">ATE48_05410</name>
</gene>
<dbReference type="Pfam" id="PF00809">
    <property type="entry name" value="Pterin_bind"/>
    <property type="match status" value="1"/>
</dbReference>
<keyword evidence="2 10" id="KW-0489">Methyltransferase</keyword>
<keyword evidence="5 10" id="KW-0949">S-adenosyl-L-methionine</keyword>
<comment type="cofactor">
    <cofactor evidence="10 11">
        <name>methylcob(III)alamin</name>
        <dbReference type="ChEBI" id="CHEBI:28115"/>
    </cofactor>
</comment>
<dbReference type="PANTHER" id="PTHR45833">
    <property type="entry name" value="METHIONINE SYNTHASE"/>
    <property type="match status" value="1"/>
</dbReference>
<evidence type="ECO:0000256" key="10">
    <source>
        <dbReference type="PIRNR" id="PIRNR000381"/>
    </source>
</evidence>
<feature type="domain" description="AdoMet activation" evidence="14">
    <location>
        <begin position="552"/>
        <end position="879"/>
    </location>
</feature>
<dbReference type="Proteomes" id="UP000092498">
    <property type="component" value="Chromosome"/>
</dbReference>
<dbReference type="FunFam" id="3.40.50.280:FF:000001">
    <property type="entry name" value="Methionine synthase"/>
    <property type="match status" value="1"/>
</dbReference>
<dbReference type="Gene3D" id="1.10.1240.10">
    <property type="entry name" value="Methionine synthase domain"/>
    <property type="match status" value="1"/>
</dbReference>
<dbReference type="FunFam" id="3.20.20.20:FF:000002">
    <property type="entry name" value="Methionine synthase"/>
    <property type="match status" value="1"/>
</dbReference>
<feature type="domain" description="B12-binding" evidence="15">
    <location>
        <begin position="402"/>
        <end position="537"/>
    </location>
</feature>
<keyword evidence="10" id="KW-0486">Methionine biosynthesis</keyword>
<dbReference type="SUPFAM" id="SSF51717">
    <property type="entry name" value="Dihydropteroate synthetase-like"/>
    <property type="match status" value="1"/>
</dbReference>
<dbReference type="InterPro" id="IPR011822">
    <property type="entry name" value="MetH"/>
</dbReference>
<evidence type="ECO:0000259" key="14">
    <source>
        <dbReference type="PROSITE" id="PS50974"/>
    </source>
</evidence>
<dbReference type="STRING" id="1759059.ATE48_05410"/>
<evidence type="ECO:0000256" key="6">
    <source>
        <dbReference type="ARBA" id="ARBA00022723"/>
    </source>
</evidence>
<dbReference type="InterPro" id="IPR033706">
    <property type="entry name" value="Met_synthase_B12-bd"/>
</dbReference>
<feature type="binding site" evidence="12">
    <location>
        <position position="599"/>
    </location>
    <ligand>
        <name>S-adenosyl-L-methionine</name>
        <dbReference type="ChEBI" id="CHEBI:59789"/>
    </ligand>
</feature>
<keyword evidence="10" id="KW-0028">Amino-acid biosynthesis</keyword>
<dbReference type="Gene3D" id="1.10.288.10">
    <property type="entry name" value="Cobalamin-dependent Methionine Synthase, domain 2"/>
    <property type="match status" value="1"/>
</dbReference>
<dbReference type="InterPro" id="IPR004223">
    <property type="entry name" value="VitB12-dep_Met_synth_activ_dom"/>
</dbReference>
<evidence type="ECO:0000256" key="12">
    <source>
        <dbReference type="PIRSR" id="PIRSR000381-2"/>
    </source>
</evidence>
<dbReference type="GO" id="GO:0008270">
    <property type="term" value="F:zinc ion binding"/>
    <property type="evidence" value="ECO:0007669"/>
    <property type="project" value="UniProtKB-UniRule"/>
</dbReference>
<dbReference type="Gene3D" id="3.20.20.20">
    <property type="entry name" value="Dihydropteroate synthase-like"/>
    <property type="match status" value="1"/>
</dbReference>
<keyword evidence="18" id="KW-1185">Reference proteome</keyword>
<dbReference type="InterPro" id="IPR037010">
    <property type="entry name" value="VitB12-dep_Met_synth_activ_sf"/>
</dbReference>
<reference evidence="17 18" key="1">
    <citation type="submission" date="2015-11" db="EMBL/GenBank/DDBJ databases">
        <title>Whole-Genome Sequence of Candidatus Oderbacter manganicum from the National Park Lower Oder Valley, Germany.</title>
        <authorList>
            <person name="Braun B."/>
            <person name="Liere K."/>
            <person name="Szewzyk U."/>
        </authorList>
    </citation>
    <scope>NUCLEOTIDE SEQUENCE [LARGE SCALE GENOMIC DNA]</scope>
    <source>
        <strain evidence="17 18">OTSz_A_272</strain>
    </source>
</reference>
<dbReference type="CDD" id="cd02069">
    <property type="entry name" value="methionine_synthase_B12_BD"/>
    <property type="match status" value="1"/>
</dbReference>
<evidence type="ECO:0000256" key="7">
    <source>
        <dbReference type="ARBA" id="ARBA00022737"/>
    </source>
</evidence>
<dbReference type="SUPFAM" id="SSF52242">
    <property type="entry name" value="Cobalamin (vitamin B12)-binding domain"/>
    <property type="match status" value="1"/>
</dbReference>
<dbReference type="SMART" id="SM01018">
    <property type="entry name" value="B12-binding_2"/>
    <property type="match status" value="1"/>
</dbReference>
<dbReference type="Gene3D" id="3.40.50.280">
    <property type="entry name" value="Cobalamin-binding domain"/>
    <property type="match status" value="1"/>
</dbReference>
<dbReference type="RefSeq" id="WP_066768626.1">
    <property type="nucleotide sequence ID" value="NZ_CP013244.1"/>
</dbReference>
<keyword evidence="4 10" id="KW-0808">Transferase</keyword>
<keyword evidence="8 10" id="KW-0170">Cobalt</keyword>
<dbReference type="UniPathway" id="UPA00051">
    <property type="reaction ID" value="UER00081"/>
</dbReference>
<name>A0A1B1AFR0_9PROT</name>
<dbReference type="GO" id="GO:0046653">
    <property type="term" value="P:tetrahydrofolate metabolic process"/>
    <property type="evidence" value="ECO:0007669"/>
    <property type="project" value="TreeGrafter"/>
</dbReference>
<dbReference type="EC" id="2.1.1.13" evidence="9 10"/>
<accession>A0A1B1AFR0</accession>
<evidence type="ECO:0000256" key="8">
    <source>
        <dbReference type="ARBA" id="ARBA00023285"/>
    </source>
</evidence>
<feature type="binding site" evidence="12">
    <location>
        <begin position="412"/>
        <end position="416"/>
    </location>
    <ligand>
        <name>methylcob(III)alamin</name>
        <dbReference type="ChEBI" id="CHEBI:28115"/>
    </ligand>
</feature>
<dbReference type="EMBL" id="CP013244">
    <property type="protein sequence ID" value="ANP45392.1"/>
    <property type="molecule type" value="Genomic_DNA"/>
</dbReference>
<evidence type="ECO:0000259" key="15">
    <source>
        <dbReference type="PROSITE" id="PS51332"/>
    </source>
</evidence>
<evidence type="ECO:0000256" key="2">
    <source>
        <dbReference type="ARBA" id="ARBA00022603"/>
    </source>
</evidence>
<dbReference type="GO" id="GO:0008705">
    <property type="term" value="F:methionine synthase activity"/>
    <property type="evidence" value="ECO:0007669"/>
    <property type="project" value="UniProtKB-UniRule"/>
</dbReference>
<evidence type="ECO:0000256" key="3">
    <source>
        <dbReference type="ARBA" id="ARBA00022628"/>
    </source>
</evidence>
<comment type="domain">
    <text evidence="10">Modular enzyme with four functionally distinct domains. The isolated Hcy-binding domain catalyzes methyl transfer from free methylcobalamin to homocysteine. The Hcy-binding domain in association with the pterin-binding domain catalyzes the methylation of cob(I)alamin by methyltetrahydrofolate and the methylation of homocysteine. The B12-binding domain binds the cofactor. The AdoMet activation domain binds S-adenosyl-L-methionine. Under aerobic conditions cob(I)alamin can be converted to inactive cob(II)alamin. Reductive methylation by S-adenosyl-L-methionine and flavodoxin regenerates methylcobalamin.</text>
</comment>
<keyword evidence="10" id="KW-0862">Zinc</keyword>
<feature type="binding site" evidence="12">
    <location>
        <position position="346"/>
    </location>
    <ligand>
        <name>methylcob(III)alamin</name>
        <dbReference type="ChEBI" id="CHEBI:28115"/>
    </ligand>
</feature>
<dbReference type="PROSITE" id="PS51337">
    <property type="entry name" value="B12_BINDING_NTER"/>
    <property type="match status" value="1"/>
</dbReference>
<comment type="catalytic activity">
    <reaction evidence="10">
        <text>(6S)-5-methyl-5,6,7,8-tetrahydrofolate + L-homocysteine = (6S)-5,6,7,8-tetrahydrofolate + L-methionine</text>
        <dbReference type="Rhea" id="RHEA:11172"/>
        <dbReference type="ChEBI" id="CHEBI:18608"/>
        <dbReference type="ChEBI" id="CHEBI:57453"/>
        <dbReference type="ChEBI" id="CHEBI:57844"/>
        <dbReference type="ChEBI" id="CHEBI:58199"/>
        <dbReference type="EC" id="2.1.1.13"/>
    </reaction>
</comment>
<feature type="binding site" evidence="12">
    <location>
        <position position="516"/>
    </location>
    <ligand>
        <name>methylcob(III)alamin</name>
        <dbReference type="ChEBI" id="CHEBI:28115"/>
    </ligand>
</feature>
<feature type="binding site" evidence="12">
    <location>
        <position position="464"/>
    </location>
    <ligand>
        <name>methylcob(III)alamin</name>
        <dbReference type="ChEBI" id="CHEBI:28115"/>
    </ligand>
</feature>
<feature type="domain" description="Pterin-binding" evidence="13">
    <location>
        <begin position="10"/>
        <end position="270"/>
    </location>
</feature>
<dbReference type="CDD" id="cd00740">
    <property type="entry name" value="MeTr"/>
    <property type="match status" value="1"/>
</dbReference>
<dbReference type="Gene3D" id="3.10.196.10">
    <property type="entry name" value="Vitamin B12-dependent methionine synthase, activation domain"/>
    <property type="match status" value="1"/>
</dbReference>
<evidence type="ECO:0000256" key="5">
    <source>
        <dbReference type="ARBA" id="ARBA00022691"/>
    </source>
</evidence>
<comment type="function">
    <text evidence="10">Catalyzes the transfer of a methyl group from methyl-cobalamin to homocysteine, yielding enzyme-bound cob(I)alamin and methionine. Subsequently, remethylates the cofactor using methyltetrahydrofolate.</text>
</comment>
<dbReference type="Pfam" id="PF02310">
    <property type="entry name" value="B12-binding"/>
    <property type="match status" value="1"/>
</dbReference>
<feature type="binding site" description="axial binding residue" evidence="11">
    <location>
        <position position="415"/>
    </location>
    <ligand>
        <name>methylcob(III)alamin</name>
        <dbReference type="ChEBI" id="CHEBI:28115"/>
    </ligand>
    <ligandPart>
        <name>Co</name>
        <dbReference type="ChEBI" id="CHEBI:27638"/>
    </ligandPart>
</feature>
<dbReference type="InterPro" id="IPR006158">
    <property type="entry name" value="Cobalamin-bd"/>
</dbReference>
<keyword evidence="7" id="KW-0677">Repeat</keyword>
<comment type="cofactor">
    <cofactor evidence="10">
        <name>Zn(2+)</name>
        <dbReference type="ChEBI" id="CHEBI:29105"/>
    </cofactor>
</comment>
<evidence type="ECO:0000259" key="13">
    <source>
        <dbReference type="PROSITE" id="PS50972"/>
    </source>
</evidence>
<proteinExistence type="inferred from homology"/>
<dbReference type="NCBIfam" id="TIGR02082">
    <property type="entry name" value="metH"/>
    <property type="match status" value="1"/>
</dbReference>
<comment type="pathway">
    <text evidence="10">Amino-acid biosynthesis; L-methionine biosynthesis via de novo pathway; L-methionine from L-homocysteine (MetH route): step 1/1.</text>
</comment>
<dbReference type="InterPro" id="IPR003759">
    <property type="entry name" value="Cbl-bd_cap"/>
</dbReference>
<dbReference type="GO" id="GO:0031419">
    <property type="term" value="F:cobalamin binding"/>
    <property type="evidence" value="ECO:0007669"/>
    <property type="project" value="UniProtKB-UniRule"/>
</dbReference>
<feature type="binding site" evidence="12">
    <location>
        <position position="460"/>
    </location>
    <ligand>
        <name>methylcob(III)alamin</name>
        <dbReference type="ChEBI" id="CHEBI:28115"/>
    </ligand>
</feature>
<evidence type="ECO:0000313" key="18">
    <source>
        <dbReference type="Proteomes" id="UP000092498"/>
    </source>
</evidence>
<evidence type="ECO:0000259" key="16">
    <source>
        <dbReference type="PROSITE" id="PS51337"/>
    </source>
</evidence>
<dbReference type="InterPro" id="IPR050554">
    <property type="entry name" value="Met_Synthase/Corrinoid"/>
</dbReference>
<organism evidence="17 18">
    <name type="scientific">Candidatus Viadribacter manganicus</name>
    <dbReference type="NCBI Taxonomy" id="1759059"/>
    <lineage>
        <taxon>Bacteria</taxon>
        <taxon>Pseudomonadati</taxon>
        <taxon>Pseudomonadota</taxon>
        <taxon>Alphaproteobacteria</taxon>
        <taxon>Hyphomonadales</taxon>
        <taxon>Hyphomonadaceae</taxon>
        <taxon>Candidatus Viadribacter</taxon>
    </lineage>
</organism>
<dbReference type="InterPro" id="IPR036724">
    <property type="entry name" value="Cobalamin-bd_sf"/>
</dbReference>
<dbReference type="GO" id="GO:0032259">
    <property type="term" value="P:methylation"/>
    <property type="evidence" value="ECO:0007669"/>
    <property type="project" value="UniProtKB-KW"/>
</dbReference>
<dbReference type="OrthoDB" id="9803687at2"/>
<dbReference type="FunCoup" id="A0A1B1AFR0">
    <property type="interactions" value="495"/>
</dbReference>
<dbReference type="InterPro" id="IPR036594">
    <property type="entry name" value="Meth_synthase_dom"/>
</dbReference>
<evidence type="ECO:0000256" key="4">
    <source>
        <dbReference type="ARBA" id="ARBA00022679"/>
    </source>
</evidence>
<dbReference type="KEGG" id="cbot:ATE48_05410"/>
<dbReference type="InParanoid" id="A0A1B1AFR0"/>
<dbReference type="FunFam" id="1.10.1240.10:FF:000001">
    <property type="entry name" value="Methionine synthase"/>
    <property type="match status" value="1"/>
</dbReference>
<dbReference type="AlphaFoldDB" id="A0A1B1AFR0"/>
<evidence type="ECO:0000313" key="17">
    <source>
        <dbReference type="EMBL" id="ANP45392.1"/>
    </source>
</evidence>
<evidence type="ECO:0000256" key="11">
    <source>
        <dbReference type="PIRSR" id="PIRSR000381-1"/>
    </source>
</evidence>